<dbReference type="InterPro" id="IPR039859">
    <property type="entry name" value="PFA4/ZDH16/20/ERF2-like"/>
</dbReference>
<evidence type="ECO:0000256" key="6">
    <source>
        <dbReference type="ARBA" id="ARBA00023136"/>
    </source>
</evidence>
<evidence type="ECO:0000256" key="1">
    <source>
        <dbReference type="ARBA" id="ARBA00004141"/>
    </source>
</evidence>
<evidence type="ECO:0000256" key="8">
    <source>
        <dbReference type="ARBA" id="ARBA00023288"/>
    </source>
</evidence>
<dbReference type="RefSeq" id="XP_003037406.1">
    <property type="nucleotide sequence ID" value="XM_003037360.1"/>
</dbReference>
<dbReference type="FunCoup" id="D8PRD3">
    <property type="interactions" value="162"/>
</dbReference>
<feature type="transmembrane region" description="Helical" evidence="11 12">
    <location>
        <begin position="6"/>
        <end position="29"/>
    </location>
</feature>
<dbReference type="GO" id="GO:0005789">
    <property type="term" value="C:endoplasmic reticulum membrane"/>
    <property type="evidence" value="ECO:0007669"/>
    <property type="project" value="UniProtKB-SubCell"/>
</dbReference>
<dbReference type="eggNOG" id="KOG1315">
    <property type="taxonomic scope" value="Eukaryota"/>
</dbReference>
<keyword evidence="9 11" id="KW-0012">Acyltransferase</keyword>
<dbReference type="PROSITE" id="PS50216">
    <property type="entry name" value="DHHC"/>
    <property type="match status" value="1"/>
</dbReference>
<comment type="function">
    <text evidence="11">Mediates the reversible addition of palmitate to target proteins, thereby regulating their membrane association and biological function.</text>
</comment>
<reference evidence="15 16" key="1">
    <citation type="journal article" date="2010" name="Nat. Biotechnol.">
        <title>Genome sequence of the model mushroom Schizophyllum commune.</title>
        <authorList>
            <person name="Ohm R.A."/>
            <person name="de Jong J.F."/>
            <person name="Lugones L.G."/>
            <person name="Aerts A."/>
            <person name="Kothe E."/>
            <person name="Stajich J.E."/>
            <person name="de Vries R.P."/>
            <person name="Record E."/>
            <person name="Levasseur A."/>
            <person name="Baker S.E."/>
            <person name="Bartholomew K.A."/>
            <person name="Coutinho P.M."/>
            <person name="Erdmann S."/>
            <person name="Fowler T.J."/>
            <person name="Gathman A.C."/>
            <person name="Lombard V."/>
            <person name="Henrissat B."/>
            <person name="Knabe N."/>
            <person name="Kuees U."/>
            <person name="Lilly W.W."/>
            <person name="Lindquist E."/>
            <person name="Lucas S."/>
            <person name="Magnuson J.K."/>
            <person name="Piumi F."/>
            <person name="Raudaskoski M."/>
            <person name="Salamov A."/>
            <person name="Schmutz J."/>
            <person name="Schwarze F.W.M.R."/>
            <person name="vanKuyk P.A."/>
            <person name="Horton J.S."/>
            <person name="Grigoriev I.V."/>
            <person name="Woesten H.A.B."/>
        </authorList>
    </citation>
    <scope>NUCLEOTIDE SEQUENCE [LARGE SCALE GENOMIC DNA]</scope>
    <source>
        <strain evidence="16">H4-8 / FGSC 9210</strain>
    </source>
</reference>
<dbReference type="GeneID" id="9594540"/>
<comment type="subcellular location">
    <subcellularLocation>
        <location evidence="11">Endoplasmic reticulum membrane</location>
        <topology evidence="11">Multi-pass membrane protein</topology>
    </subcellularLocation>
    <subcellularLocation>
        <location evidence="1">Membrane</location>
        <topology evidence="1">Multi-pass membrane protein</topology>
    </subcellularLocation>
</comment>
<evidence type="ECO:0000256" key="2">
    <source>
        <dbReference type="ARBA" id="ARBA00022679"/>
    </source>
</evidence>
<feature type="transmembrane region" description="Helical" evidence="11 12">
    <location>
        <begin position="137"/>
        <end position="157"/>
    </location>
</feature>
<dbReference type="AlphaFoldDB" id="D8PRD3"/>
<evidence type="ECO:0000259" key="14">
    <source>
        <dbReference type="Pfam" id="PF01529"/>
    </source>
</evidence>
<feature type="compositionally biased region" description="Acidic residues" evidence="13">
    <location>
        <begin position="351"/>
        <end position="364"/>
    </location>
</feature>
<evidence type="ECO:0000256" key="4">
    <source>
        <dbReference type="ARBA" id="ARBA00022824"/>
    </source>
</evidence>
<evidence type="ECO:0000256" key="5">
    <source>
        <dbReference type="ARBA" id="ARBA00022989"/>
    </source>
</evidence>
<evidence type="ECO:0000256" key="13">
    <source>
        <dbReference type="SAM" id="MobiDB-lite"/>
    </source>
</evidence>
<comment type="catalytic activity">
    <reaction evidence="10 11 12">
        <text>L-cysteinyl-[protein] + hexadecanoyl-CoA = S-hexadecanoyl-L-cysteinyl-[protein] + CoA</text>
        <dbReference type="Rhea" id="RHEA:36683"/>
        <dbReference type="Rhea" id="RHEA-COMP:10131"/>
        <dbReference type="Rhea" id="RHEA-COMP:11032"/>
        <dbReference type="ChEBI" id="CHEBI:29950"/>
        <dbReference type="ChEBI" id="CHEBI:57287"/>
        <dbReference type="ChEBI" id="CHEBI:57379"/>
        <dbReference type="ChEBI" id="CHEBI:74151"/>
        <dbReference type="EC" id="2.3.1.225"/>
    </reaction>
</comment>
<dbReference type="InParanoid" id="D8PRD3"/>
<protein>
    <recommendedName>
        <fullName evidence="11">Palmitoyltransferase PFA4</fullName>
        <ecNumber evidence="11">2.3.1.225</ecNumber>
    </recommendedName>
    <alternativeName>
        <fullName evidence="11">Protein S-acyltransferase</fullName>
        <shortName evidence="11">PAT</shortName>
    </alternativeName>
    <alternativeName>
        <fullName evidence="11">Protein fatty acyltransferase 4</fullName>
    </alternativeName>
</protein>
<dbReference type="HAMAP" id="MF_03199">
    <property type="entry name" value="DHHC_PAT_PFA4"/>
    <property type="match status" value="1"/>
</dbReference>
<evidence type="ECO:0000256" key="7">
    <source>
        <dbReference type="ARBA" id="ARBA00023139"/>
    </source>
</evidence>
<feature type="domain" description="Palmitoyltransferase DHHC" evidence="14">
    <location>
        <begin position="91"/>
        <end position="216"/>
    </location>
</feature>
<dbReference type="KEGG" id="scm:SCHCO_02610822"/>
<comment type="domain">
    <text evidence="11 12">The DHHC domain is required for palmitoyltransferase activity.</text>
</comment>
<dbReference type="EMBL" id="GL377302">
    <property type="protein sequence ID" value="EFJ02504.1"/>
    <property type="molecule type" value="Genomic_DNA"/>
</dbReference>
<evidence type="ECO:0000256" key="3">
    <source>
        <dbReference type="ARBA" id="ARBA00022692"/>
    </source>
</evidence>
<evidence type="ECO:0000256" key="11">
    <source>
        <dbReference type="HAMAP-Rule" id="MF_03199"/>
    </source>
</evidence>
<gene>
    <name evidence="11" type="primary">PFA4</name>
    <name evidence="15" type="ORF">SCHCODRAFT_64705</name>
</gene>
<dbReference type="InterPro" id="IPR033682">
    <property type="entry name" value="PFA4"/>
</dbReference>
<dbReference type="HOGENOM" id="CLU_027721_9_0_1"/>
<feature type="region of interest" description="Disordered" evidence="13">
    <location>
        <begin position="395"/>
        <end position="417"/>
    </location>
</feature>
<sequence length="417" mass="47985">MSGFLGRLVVFFTVCLISFIAYTLQIFVIWPWYGRVLSVELLQLLLPFNFLVGVLFYNYAQCVLVDPGRVPRGWVPDTSADGFEVKKLSGRPRYCRACDAYKPPRSHHCRHCDRCVLRMDHHCPWINNCVGHFNYPFFLRFLFYVDVCCSYHLFMLVQRCRDSASRGDWTRISSNELIFIILNFVACVPVLLAVGGFSIYHFYCLMSNSTTIEGQEKDRVATLVRRGKIQEVKFPYHVGRLNNIKSVLGDNPLLWCCPLPAHGDGLSFRISDDAVNNGVTASSWPPEDPHEQPEGDFAGLPSSPWTYENGGFNPALRPTNAQIRRGDSSGSRRRRRAAVPPYHPDYQEGAQYEEDYSSSEESEEFQMRQPMMRRGSEGFEIRQLSREEMLQRYLAEQTQDKYNRYVPEPASESEEEA</sequence>
<feature type="transmembrane region" description="Helical" evidence="11 12">
    <location>
        <begin position="177"/>
        <end position="203"/>
    </location>
</feature>
<dbReference type="EC" id="2.3.1.225" evidence="11"/>
<evidence type="ECO:0000313" key="16">
    <source>
        <dbReference type="Proteomes" id="UP000007431"/>
    </source>
</evidence>
<feature type="region of interest" description="Disordered" evidence="13">
    <location>
        <begin position="279"/>
        <end position="380"/>
    </location>
</feature>
<feature type="transmembrane region" description="Helical" evidence="11 12">
    <location>
        <begin position="41"/>
        <end position="60"/>
    </location>
</feature>
<keyword evidence="16" id="KW-1185">Reference proteome</keyword>
<evidence type="ECO:0000313" key="15">
    <source>
        <dbReference type="EMBL" id="EFJ02504.1"/>
    </source>
</evidence>
<accession>D8PRD3</accession>
<dbReference type="Pfam" id="PF01529">
    <property type="entry name" value="DHHC"/>
    <property type="match status" value="1"/>
</dbReference>
<feature type="active site" description="S-palmitoyl cysteine intermediate" evidence="11">
    <location>
        <position position="123"/>
    </location>
</feature>
<organism evidence="16">
    <name type="scientific">Schizophyllum commune (strain H4-8 / FGSC 9210)</name>
    <name type="common">Split gill fungus</name>
    <dbReference type="NCBI Taxonomy" id="578458"/>
    <lineage>
        <taxon>Eukaryota</taxon>
        <taxon>Fungi</taxon>
        <taxon>Dikarya</taxon>
        <taxon>Basidiomycota</taxon>
        <taxon>Agaricomycotina</taxon>
        <taxon>Agaricomycetes</taxon>
        <taxon>Agaricomycetidae</taxon>
        <taxon>Agaricales</taxon>
        <taxon>Schizophyllaceae</taxon>
        <taxon>Schizophyllum</taxon>
    </lineage>
</organism>
<dbReference type="OrthoDB" id="331948at2759"/>
<dbReference type="OMA" id="YLRYIPQ"/>
<keyword evidence="8 11" id="KW-0449">Lipoprotein</keyword>
<keyword evidence="2 11" id="KW-0808">Transferase</keyword>
<dbReference type="VEuPathDB" id="FungiDB:SCHCODRAFT_02610822"/>
<name>D8PRD3_SCHCM</name>
<evidence type="ECO:0000256" key="12">
    <source>
        <dbReference type="RuleBase" id="RU079119"/>
    </source>
</evidence>
<keyword evidence="5 11" id="KW-1133">Transmembrane helix</keyword>
<dbReference type="Proteomes" id="UP000007431">
    <property type="component" value="Unassembled WGS sequence"/>
</dbReference>
<comment type="similarity">
    <text evidence="11">Belongs to the DHHC palmitoyltransferase family. PFA4 subfamily.</text>
</comment>
<dbReference type="PANTHER" id="PTHR12246">
    <property type="entry name" value="PALMITOYLTRANSFERASE ZDHHC16"/>
    <property type="match status" value="1"/>
</dbReference>
<keyword evidence="7 11" id="KW-0564">Palmitate</keyword>
<keyword evidence="4 11" id="KW-0256">Endoplasmic reticulum</keyword>
<dbReference type="GO" id="GO:0019706">
    <property type="term" value="F:protein-cysteine S-palmitoyltransferase activity"/>
    <property type="evidence" value="ECO:0007669"/>
    <property type="project" value="UniProtKB-UniRule"/>
</dbReference>
<keyword evidence="6 11" id="KW-0472">Membrane</keyword>
<keyword evidence="3 11" id="KW-0812">Transmembrane</keyword>
<proteinExistence type="inferred from homology"/>
<dbReference type="InterPro" id="IPR001594">
    <property type="entry name" value="Palmitoyltrfase_DHHC"/>
</dbReference>
<evidence type="ECO:0000256" key="9">
    <source>
        <dbReference type="ARBA" id="ARBA00023315"/>
    </source>
</evidence>
<evidence type="ECO:0000256" key="10">
    <source>
        <dbReference type="ARBA" id="ARBA00048048"/>
    </source>
</evidence>